<evidence type="ECO:0000259" key="2">
    <source>
        <dbReference type="Pfam" id="PF10988"/>
    </source>
</evidence>
<protein>
    <recommendedName>
        <fullName evidence="2">Putative auto-transporter adhesin head GIN domain-containing protein</fullName>
    </recommendedName>
</protein>
<evidence type="ECO:0000313" key="3">
    <source>
        <dbReference type="EMBL" id="GAA4339350.1"/>
    </source>
</evidence>
<keyword evidence="4" id="KW-1185">Reference proteome</keyword>
<accession>A0ABP8HHA1</accession>
<dbReference type="EMBL" id="BAABFT010000023">
    <property type="protein sequence ID" value="GAA4339350.1"/>
    <property type="molecule type" value="Genomic_DNA"/>
</dbReference>
<evidence type="ECO:0000256" key="1">
    <source>
        <dbReference type="SAM" id="SignalP"/>
    </source>
</evidence>
<feature type="chain" id="PRO_5045472510" description="Putative auto-transporter adhesin head GIN domain-containing protein" evidence="1">
    <location>
        <begin position="25"/>
        <end position="201"/>
    </location>
</feature>
<comment type="caution">
    <text evidence="3">The sequence shown here is derived from an EMBL/GenBank/DDBJ whole genome shotgun (WGS) entry which is preliminary data.</text>
</comment>
<dbReference type="InterPro" id="IPR021255">
    <property type="entry name" value="DUF2807"/>
</dbReference>
<proteinExistence type="predicted"/>
<gene>
    <name evidence="3" type="ORF">GCM10023149_49960</name>
</gene>
<dbReference type="RefSeq" id="WP_345213949.1">
    <property type="nucleotide sequence ID" value="NZ_BAABFT010000023.1"/>
</dbReference>
<keyword evidence="1" id="KW-0732">Signal</keyword>
<feature type="signal peptide" evidence="1">
    <location>
        <begin position="1"/>
        <end position="24"/>
    </location>
</feature>
<feature type="domain" description="Putative auto-transporter adhesin head GIN" evidence="2">
    <location>
        <begin position="41"/>
        <end position="186"/>
    </location>
</feature>
<dbReference type="Pfam" id="PF10988">
    <property type="entry name" value="DUF2807"/>
    <property type="match status" value="1"/>
</dbReference>
<organism evidence="3 4">
    <name type="scientific">Mucilaginibacter gynuensis</name>
    <dbReference type="NCBI Taxonomy" id="1302236"/>
    <lineage>
        <taxon>Bacteria</taxon>
        <taxon>Pseudomonadati</taxon>
        <taxon>Bacteroidota</taxon>
        <taxon>Sphingobacteriia</taxon>
        <taxon>Sphingobacteriales</taxon>
        <taxon>Sphingobacteriaceae</taxon>
        <taxon>Mucilaginibacter</taxon>
    </lineage>
</organism>
<reference evidence="4" key="1">
    <citation type="journal article" date="2019" name="Int. J. Syst. Evol. Microbiol.">
        <title>The Global Catalogue of Microorganisms (GCM) 10K type strain sequencing project: providing services to taxonomists for standard genome sequencing and annotation.</title>
        <authorList>
            <consortium name="The Broad Institute Genomics Platform"/>
            <consortium name="The Broad Institute Genome Sequencing Center for Infectious Disease"/>
            <person name="Wu L."/>
            <person name="Ma J."/>
        </authorList>
    </citation>
    <scope>NUCLEOTIDE SEQUENCE [LARGE SCALE GENOMIC DNA]</scope>
    <source>
        <strain evidence="4">JCM 17705</strain>
    </source>
</reference>
<dbReference type="Gene3D" id="2.160.20.120">
    <property type="match status" value="1"/>
</dbReference>
<sequence>MKTTILTIATVCSLVLGTVNSTKANDKDTNATVLADVRNINKIEVRGNVELFVSDGTEDQVKVYNRYYAENALVQNSKGVLRITSYTKEKLVVWVKASDLRAISAYDNASVKSFGKLSAIALDVDLHNTASASLAINTISANVTVADKAKADLSGNVNEYALNYGHATSVNYAKLVAASPAKIQKSNSPVTKVITNELAAL</sequence>
<name>A0ABP8HHA1_9SPHI</name>
<dbReference type="Proteomes" id="UP001500582">
    <property type="component" value="Unassembled WGS sequence"/>
</dbReference>
<evidence type="ECO:0000313" key="4">
    <source>
        <dbReference type="Proteomes" id="UP001500582"/>
    </source>
</evidence>